<evidence type="ECO:0000313" key="9">
    <source>
        <dbReference type="EMBL" id="SEI80324.1"/>
    </source>
</evidence>
<reference evidence="10" key="1">
    <citation type="submission" date="2016-10" db="EMBL/GenBank/DDBJ databases">
        <authorList>
            <person name="Varghese N."/>
            <person name="Submissions S."/>
        </authorList>
    </citation>
    <scope>NUCLEOTIDE SEQUENCE [LARGE SCALE GENOMIC DNA]</scope>
    <source>
        <strain evidence="10">DSM 25751</strain>
    </source>
</reference>
<evidence type="ECO:0000256" key="8">
    <source>
        <dbReference type="PIRSR" id="PIRSR001013-1"/>
    </source>
</evidence>
<dbReference type="GO" id="GO:0004521">
    <property type="term" value="F:RNA endonuclease activity"/>
    <property type="evidence" value="ECO:0007669"/>
    <property type="project" value="UniProtKB-UniRule"/>
</dbReference>
<accession>A0A1H6TQ39</accession>
<protein>
    <recommendedName>
        <fullName evidence="3 7">Ribonuclease</fullName>
        <ecNumber evidence="7">3.1.27.-</ecNumber>
    </recommendedName>
</protein>
<keyword evidence="4 7" id="KW-0964">Secreted</keyword>
<dbReference type="InterPro" id="IPR016191">
    <property type="entry name" value="Ribonuclease/ribotoxin"/>
</dbReference>
<dbReference type="PIRSF" id="PIRSF001013">
    <property type="entry name" value="Barnase"/>
    <property type="match status" value="1"/>
</dbReference>
<dbReference type="OrthoDB" id="9803442at2"/>
<evidence type="ECO:0000256" key="1">
    <source>
        <dbReference type="ARBA" id="ARBA00004613"/>
    </source>
</evidence>
<dbReference type="Pfam" id="PF00545">
    <property type="entry name" value="Ribonuclease"/>
    <property type="match status" value="1"/>
</dbReference>
<evidence type="ECO:0000256" key="5">
    <source>
        <dbReference type="ARBA" id="ARBA00022722"/>
    </source>
</evidence>
<evidence type="ECO:0000313" key="10">
    <source>
        <dbReference type="Proteomes" id="UP000198564"/>
    </source>
</evidence>
<dbReference type="GO" id="GO:0016787">
    <property type="term" value="F:hydrolase activity"/>
    <property type="evidence" value="ECO:0007669"/>
    <property type="project" value="UniProtKB-KW"/>
</dbReference>
<dbReference type="GO" id="GO:0005576">
    <property type="term" value="C:extracellular region"/>
    <property type="evidence" value="ECO:0007669"/>
    <property type="project" value="UniProtKB-SubCell"/>
</dbReference>
<feature type="signal peptide" evidence="7">
    <location>
        <begin position="1"/>
        <end position="19"/>
    </location>
</feature>
<dbReference type="GO" id="GO:0003723">
    <property type="term" value="F:RNA binding"/>
    <property type="evidence" value="ECO:0007669"/>
    <property type="project" value="UniProtKB-UniRule"/>
</dbReference>
<gene>
    <name evidence="9" type="ORF">SAMN04488113_12126</name>
</gene>
<dbReference type="STRING" id="1130080.SAMN04488113_12126"/>
<feature type="active site" description="Proton acceptor" evidence="8">
    <location>
        <position position="122"/>
    </location>
</feature>
<evidence type="ECO:0000256" key="3">
    <source>
        <dbReference type="ARBA" id="ARBA00022214"/>
    </source>
</evidence>
<organism evidence="9 10">
    <name type="scientific">Alkalibacterium gilvum</name>
    <dbReference type="NCBI Taxonomy" id="1130080"/>
    <lineage>
        <taxon>Bacteria</taxon>
        <taxon>Bacillati</taxon>
        <taxon>Bacillota</taxon>
        <taxon>Bacilli</taxon>
        <taxon>Lactobacillales</taxon>
        <taxon>Carnobacteriaceae</taxon>
        <taxon>Alkalibacterium</taxon>
    </lineage>
</organism>
<feature type="chain" id="PRO_5039776222" description="Ribonuclease" evidence="7">
    <location>
        <begin position="20"/>
        <end position="163"/>
    </location>
</feature>
<evidence type="ECO:0000256" key="2">
    <source>
        <dbReference type="ARBA" id="ARBA00009006"/>
    </source>
</evidence>
<dbReference type="Gene3D" id="3.10.450.30">
    <property type="entry name" value="Microbial ribonucleases"/>
    <property type="match status" value="1"/>
</dbReference>
<dbReference type="RefSeq" id="WP_091634922.1">
    <property type="nucleotide sequence ID" value="NZ_FNYW01000021.1"/>
</dbReference>
<dbReference type="EC" id="3.1.27.-" evidence="7"/>
<evidence type="ECO:0000256" key="4">
    <source>
        <dbReference type="ARBA" id="ARBA00022525"/>
    </source>
</evidence>
<dbReference type="PRINTS" id="PR00117">
    <property type="entry name" value="BARNASE"/>
</dbReference>
<keyword evidence="10" id="KW-1185">Reference proteome</keyword>
<name>A0A1H6TQ39_9LACT</name>
<proteinExistence type="inferred from homology"/>
<sequence length="163" mass="18768">MDKRLLLLFTILSTLPLAACEAIEPALDEIVEENLSKTTDEIRNDTIEEDGYYSTPEDVALYLHTYDELPNNYLTKDEARELGWKASEGNLWEVTEEMLIGGDYFGNREGLLPEEDGRDYFEADVNYDGGYRGAERLVYSNDGLIYYTDDHYDSFQQLFGEDE</sequence>
<keyword evidence="5 7" id="KW-0540">Nuclease</keyword>
<dbReference type="EMBL" id="FNYW01000021">
    <property type="protein sequence ID" value="SEI80324.1"/>
    <property type="molecule type" value="Genomic_DNA"/>
</dbReference>
<comment type="similarity">
    <text evidence="2 7">Belongs to the ribonuclease N1/T1 family.</text>
</comment>
<keyword evidence="7" id="KW-0732">Signal</keyword>
<evidence type="ECO:0000256" key="7">
    <source>
        <dbReference type="PIRNR" id="PIRNR001013"/>
    </source>
</evidence>
<keyword evidence="7" id="KW-0255">Endonuclease</keyword>
<evidence type="ECO:0000256" key="6">
    <source>
        <dbReference type="ARBA" id="ARBA00022801"/>
    </source>
</evidence>
<feature type="active site" description="Proton donor" evidence="8">
    <location>
        <position position="151"/>
    </location>
</feature>
<dbReference type="InterPro" id="IPR000026">
    <property type="entry name" value="N1-like"/>
</dbReference>
<dbReference type="Proteomes" id="UP000198564">
    <property type="component" value="Unassembled WGS sequence"/>
</dbReference>
<dbReference type="InterPro" id="IPR001887">
    <property type="entry name" value="Barnase"/>
</dbReference>
<comment type="subcellular location">
    <subcellularLocation>
        <location evidence="1 7">Secreted</location>
    </subcellularLocation>
</comment>
<dbReference type="AlphaFoldDB" id="A0A1H6TQ39"/>
<dbReference type="SUPFAM" id="SSF53933">
    <property type="entry name" value="Microbial ribonucleases"/>
    <property type="match status" value="1"/>
</dbReference>
<keyword evidence="6 7" id="KW-0378">Hydrolase</keyword>